<dbReference type="EMBL" id="AQRC01000009">
    <property type="protein sequence ID" value="KFE34627.1"/>
    <property type="molecule type" value="Genomic_DNA"/>
</dbReference>
<dbReference type="AlphaFoldDB" id="A0A085TV80"/>
<dbReference type="RefSeq" id="WP_156102960.1">
    <property type="nucleotide sequence ID" value="NZ_AQRC01000009.1"/>
</dbReference>
<accession>A0A085TV80</accession>
<comment type="caution">
    <text evidence="1">The sequence shown here is derived from an EMBL/GenBank/DDBJ whole genome shotgun (WGS) entry which is preliminary data.</text>
</comment>
<proteinExistence type="predicted"/>
<dbReference type="eggNOG" id="ENOG50313NS">
    <property type="taxonomic scope" value="Bacteria"/>
</dbReference>
<evidence type="ECO:0008006" key="3">
    <source>
        <dbReference type="Google" id="ProtNLM"/>
    </source>
</evidence>
<gene>
    <name evidence="1" type="ORF">DW2_12270</name>
</gene>
<name>A0A085TV80_9RHOB</name>
<sequence>MLWIFFLAISAGSVLGLAALLWFYPVLGAGVCPRCFGLQRAAPGLYVEPGMTGSARRHVLVSMDTARDRIVDFYSERRAHVRIVACHSERCDRRFGGRGAAAVTYSLGPFAVVRVSPRGLDATVLAHEIAHTEAHARLGFVGHVTRKMPAWFDEGLSVVVSDDPRYLAPGTGSERCKVTPAADLPASPFDWAPRAARDPSLYAQAACAVLLWAEAQGEAGAVHTRLAAGARFP</sequence>
<dbReference type="OrthoDB" id="43895at2"/>
<dbReference type="Proteomes" id="UP000028607">
    <property type="component" value="Unassembled WGS sequence"/>
</dbReference>
<organism evidence="1 2">
    <name type="scientific">Thioclava atlantica</name>
    <dbReference type="NCBI Taxonomy" id="1317124"/>
    <lineage>
        <taxon>Bacteria</taxon>
        <taxon>Pseudomonadati</taxon>
        <taxon>Pseudomonadota</taxon>
        <taxon>Alphaproteobacteria</taxon>
        <taxon>Rhodobacterales</taxon>
        <taxon>Paracoccaceae</taxon>
        <taxon>Thioclava</taxon>
    </lineage>
</organism>
<protein>
    <recommendedName>
        <fullName evidence="3">DUF4157 domain-containing protein</fullName>
    </recommendedName>
</protein>
<evidence type="ECO:0000313" key="2">
    <source>
        <dbReference type="Proteomes" id="UP000028607"/>
    </source>
</evidence>
<dbReference type="STRING" id="1317124.DW2_12270"/>
<dbReference type="PATRIC" id="fig|1317124.6.peg.2485"/>
<evidence type="ECO:0000313" key="1">
    <source>
        <dbReference type="EMBL" id="KFE34627.1"/>
    </source>
</evidence>
<reference evidence="2" key="1">
    <citation type="submission" date="2013-04" db="EMBL/GenBank/DDBJ databases">
        <title>Thioclava sp. 13D2W-2 Genome Sequencing.</title>
        <authorList>
            <person name="Lai Q."/>
            <person name="Li G."/>
            <person name="Shao Z."/>
        </authorList>
    </citation>
    <scope>NUCLEOTIDE SEQUENCE [LARGE SCALE GENOMIC DNA]</scope>
    <source>
        <strain evidence="2">13D2W-2</strain>
    </source>
</reference>
<keyword evidence="2" id="KW-1185">Reference proteome</keyword>
<reference evidence="1 2" key="2">
    <citation type="journal article" date="2015" name="Antonie Van Leeuwenhoek">
        <title>Thioclava indica sp. nov., isolated from surface seawater of the Indian Ocean.</title>
        <authorList>
            <person name="Liu Y."/>
            <person name="Lai Q."/>
            <person name="Du J."/>
            <person name="Xu H."/>
            <person name="Jiang L."/>
            <person name="Shao Z."/>
        </authorList>
    </citation>
    <scope>NUCLEOTIDE SEQUENCE [LARGE SCALE GENOMIC DNA]</scope>
    <source>
        <strain evidence="1 2">13D2W-2</strain>
    </source>
</reference>